<organism evidence="1 2">
    <name type="scientific">Anaeromyxobacter paludicola</name>
    <dbReference type="NCBI Taxonomy" id="2918171"/>
    <lineage>
        <taxon>Bacteria</taxon>
        <taxon>Pseudomonadati</taxon>
        <taxon>Myxococcota</taxon>
        <taxon>Myxococcia</taxon>
        <taxon>Myxococcales</taxon>
        <taxon>Cystobacterineae</taxon>
        <taxon>Anaeromyxobacteraceae</taxon>
        <taxon>Anaeromyxobacter</taxon>
    </lineage>
</organism>
<evidence type="ECO:0000313" key="1">
    <source>
        <dbReference type="EMBL" id="BDG10472.1"/>
    </source>
</evidence>
<proteinExistence type="predicted"/>
<gene>
    <name evidence="1" type="ORF">AMPC_35850</name>
</gene>
<sequence length="110" mass="11398">MRPHAILVAGTLEVAMLSSKPTPSPFTLPRRHYVRDAIMVTACLSIIGGFVAQASMTPSAPAASLAGAPLLAERTPSRERLGRRGAQDLGAFATGTPALYPPCATATVAR</sequence>
<dbReference type="Proteomes" id="UP001162734">
    <property type="component" value="Chromosome"/>
</dbReference>
<protein>
    <submittedName>
        <fullName evidence="1">Uncharacterized protein</fullName>
    </submittedName>
</protein>
<name>A0ABM7XF63_9BACT</name>
<dbReference type="EMBL" id="AP025592">
    <property type="protein sequence ID" value="BDG10472.1"/>
    <property type="molecule type" value="Genomic_DNA"/>
</dbReference>
<accession>A0ABM7XF63</accession>
<reference evidence="2" key="1">
    <citation type="journal article" date="2022" name="Int. J. Syst. Evol. Microbiol.">
        <title>Anaeromyxobacter oryzae sp. nov., Anaeromyxobacter diazotrophicus sp. nov. and Anaeromyxobacter paludicola sp. nov., isolated from paddy soils.</title>
        <authorList>
            <person name="Itoh H."/>
            <person name="Xu Z."/>
            <person name="Mise K."/>
            <person name="Masuda Y."/>
            <person name="Ushijima N."/>
            <person name="Hayakawa C."/>
            <person name="Shiratori Y."/>
            <person name="Senoo K."/>
        </authorList>
    </citation>
    <scope>NUCLEOTIDE SEQUENCE [LARGE SCALE GENOMIC DNA]</scope>
    <source>
        <strain evidence="2">Red630</strain>
    </source>
</reference>
<keyword evidence="2" id="KW-1185">Reference proteome</keyword>
<evidence type="ECO:0000313" key="2">
    <source>
        <dbReference type="Proteomes" id="UP001162734"/>
    </source>
</evidence>